<dbReference type="Pfam" id="PF00076">
    <property type="entry name" value="RRM_1"/>
    <property type="match status" value="1"/>
</dbReference>
<evidence type="ECO:0000259" key="3">
    <source>
        <dbReference type="PROSITE" id="PS50102"/>
    </source>
</evidence>
<dbReference type="Proteomes" id="UP000033140">
    <property type="component" value="Unassembled WGS sequence"/>
</dbReference>
<evidence type="ECO:0000256" key="1">
    <source>
        <dbReference type="PROSITE-ProRule" id="PRU00176"/>
    </source>
</evidence>
<dbReference type="Gene3D" id="3.30.70.330">
    <property type="match status" value="1"/>
</dbReference>
<evidence type="ECO:0000313" key="4">
    <source>
        <dbReference type="EMBL" id="GAO50906.1"/>
    </source>
</evidence>
<reference evidence="4 5" key="2">
    <citation type="journal article" date="2014" name="J. Gen. Appl. Microbiol.">
        <title>The early diverging ascomycetous budding yeast Saitoella complicata has three histone deacetylases belonging to the Clr6, Hos2, and Rpd3 lineages.</title>
        <authorList>
            <person name="Nishida H."/>
            <person name="Matsumoto T."/>
            <person name="Kondo S."/>
            <person name="Hamamoto M."/>
            <person name="Yoshikawa H."/>
        </authorList>
    </citation>
    <scope>NUCLEOTIDE SEQUENCE [LARGE SCALE GENOMIC DNA]</scope>
    <source>
        <strain evidence="4 5">NRRL Y-17804</strain>
    </source>
</reference>
<gene>
    <name evidence="4" type="ORF">G7K_5025-t1</name>
</gene>
<dbReference type="STRING" id="698492.A0A0E9NML1"/>
<feature type="region of interest" description="Disordered" evidence="2">
    <location>
        <begin position="323"/>
        <end position="358"/>
    </location>
</feature>
<comment type="caution">
    <text evidence="4">The sequence shown here is derived from an EMBL/GenBank/DDBJ whole genome shotgun (WGS) entry which is preliminary data.</text>
</comment>
<proteinExistence type="predicted"/>
<keyword evidence="1" id="KW-0694">RNA-binding</keyword>
<dbReference type="EMBL" id="BACD03000038">
    <property type="protein sequence ID" value="GAO50906.1"/>
    <property type="molecule type" value="Genomic_DNA"/>
</dbReference>
<feature type="domain" description="RRM" evidence="3">
    <location>
        <begin position="45"/>
        <end position="118"/>
    </location>
</feature>
<feature type="compositionally biased region" description="Low complexity" evidence="2">
    <location>
        <begin position="335"/>
        <end position="358"/>
    </location>
</feature>
<dbReference type="InterPro" id="IPR012677">
    <property type="entry name" value="Nucleotide-bd_a/b_plait_sf"/>
</dbReference>
<evidence type="ECO:0000256" key="2">
    <source>
        <dbReference type="SAM" id="MobiDB-lite"/>
    </source>
</evidence>
<dbReference type="InterPro" id="IPR035979">
    <property type="entry name" value="RBD_domain_sf"/>
</dbReference>
<name>A0A0E9NML1_SAICN</name>
<reference evidence="4 5" key="1">
    <citation type="journal article" date="2011" name="J. Gen. Appl. Microbiol.">
        <title>Draft genome sequencing of the enigmatic yeast Saitoella complicata.</title>
        <authorList>
            <person name="Nishida H."/>
            <person name="Hamamoto M."/>
            <person name="Sugiyama J."/>
        </authorList>
    </citation>
    <scope>NUCLEOTIDE SEQUENCE [LARGE SCALE GENOMIC DNA]</scope>
    <source>
        <strain evidence="4 5">NRRL Y-17804</strain>
    </source>
</reference>
<protein>
    <recommendedName>
        <fullName evidence="3">RRM domain-containing protein</fullName>
    </recommendedName>
</protein>
<dbReference type="PANTHER" id="PTHR32343">
    <property type="entry name" value="SERINE/ARGININE-RICH SPLICING FACTOR"/>
    <property type="match status" value="1"/>
</dbReference>
<sequence>MTAGGGRLSAIATSQLKSCTRALAYNSKRTKIPQTHNRFTSNTMSSITASNLSPDVTEKQIREFFSFCGRINSLDIQESEGTQTVVITFANPAAARTALLLHEAQLGTNKVYIKSSDGETSTITPENLPGPDVAATDAHTTDVAQEDKPKATILAEYLSHGYVISDVALHKGLEIDQKQGISNRFQSFLSTALDNLKSTATQIDSKLHVTDKATELDTKYAISSTATNTATQAQGLFSRYFEKANNHPLGAKVRSFYDTTSKQVLDIHAEARRLADLRKEQGEGRVYQEKLDAAEKRVQDAVAQAHAGVATVASTINAGASKVSAGQTPTTAGVPSAPAEPSAALGAPAPSAPAQQLL</sequence>
<dbReference type="SUPFAM" id="SSF54928">
    <property type="entry name" value="RNA-binding domain, RBD"/>
    <property type="match status" value="1"/>
</dbReference>
<dbReference type="SMART" id="SM00360">
    <property type="entry name" value="RRM"/>
    <property type="match status" value="1"/>
</dbReference>
<dbReference type="AlphaFoldDB" id="A0A0E9NML1"/>
<dbReference type="GO" id="GO:0003723">
    <property type="term" value="F:RNA binding"/>
    <property type="evidence" value="ECO:0007669"/>
    <property type="project" value="UniProtKB-UniRule"/>
</dbReference>
<dbReference type="OMA" id="IEMRSET"/>
<organism evidence="4 5">
    <name type="scientific">Saitoella complicata (strain BCRC 22490 / CBS 7301 / JCM 7358 / NBRC 10748 / NRRL Y-17804)</name>
    <dbReference type="NCBI Taxonomy" id="698492"/>
    <lineage>
        <taxon>Eukaryota</taxon>
        <taxon>Fungi</taxon>
        <taxon>Dikarya</taxon>
        <taxon>Ascomycota</taxon>
        <taxon>Taphrinomycotina</taxon>
        <taxon>Taphrinomycotina incertae sedis</taxon>
        <taxon>Saitoella</taxon>
    </lineage>
</organism>
<dbReference type="PANTHER" id="PTHR32343:SF10">
    <property type="entry name" value="RNA-BINDING REGION RNP-1 DOMAIN-CONTAINING PROTEIN"/>
    <property type="match status" value="1"/>
</dbReference>
<keyword evidence="5" id="KW-1185">Reference proteome</keyword>
<evidence type="ECO:0000313" key="5">
    <source>
        <dbReference type="Proteomes" id="UP000033140"/>
    </source>
</evidence>
<dbReference type="InterPro" id="IPR000504">
    <property type="entry name" value="RRM_dom"/>
</dbReference>
<accession>A0A0E9NML1</accession>
<dbReference type="PROSITE" id="PS50102">
    <property type="entry name" value="RRM"/>
    <property type="match status" value="1"/>
</dbReference>
<feature type="compositionally biased region" description="Polar residues" evidence="2">
    <location>
        <begin position="323"/>
        <end position="333"/>
    </location>
</feature>
<reference evidence="4 5" key="3">
    <citation type="journal article" date="2015" name="Genome Announc.">
        <title>Draft Genome Sequence of the Archiascomycetous Yeast Saitoella complicata.</title>
        <authorList>
            <person name="Yamauchi K."/>
            <person name="Kondo S."/>
            <person name="Hamamoto M."/>
            <person name="Takahashi Y."/>
            <person name="Ogura Y."/>
            <person name="Hayashi T."/>
            <person name="Nishida H."/>
        </authorList>
    </citation>
    <scope>NUCLEOTIDE SEQUENCE [LARGE SCALE GENOMIC DNA]</scope>
    <source>
        <strain evidence="4 5">NRRL Y-17804</strain>
    </source>
</reference>